<reference evidence="4" key="1">
    <citation type="submission" date="2016-10" db="EMBL/GenBank/DDBJ databases">
        <authorList>
            <person name="Varghese N."/>
            <person name="Submissions S."/>
        </authorList>
    </citation>
    <scope>NUCLEOTIDE SEQUENCE [LARGE SCALE GENOMIC DNA]</scope>
    <source>
        <strain evidence="4">CGMCC 1.6489</strain>
    </source>
</reference>
<dbReference type="CDD" id="cd03801">
    <property type="entry name" value="GT4_PimA-like"/>
    <property type="match status" value="1"/>
</dbReference>
<organism evidence="3 4">
    <name type="scientific">Marinobacter segnicrescens</name>
    <dbReference type="NCBI Taxonomy" id="430453"/>
    <lineage>
        <taxon>Bacteria</taxon>
        <taxon>Pseudomonadati</taxon>
        <taxon>Pseudomonadota</taxon>
        <taxon>Gammaproteobacteria</taxon>
        <taxon>Pseudomonadales</taxon>
        <taxon>Marinobacteraceae</taxon>
        <taxon>Marinobacter</taxon>
    </lineage>
</organism>
<accession>A0A1I0H2E3</accession>
<dbReference type="RefSeq" id="WP_091854229.1">
    <property type="nucleotide sequence ID" value="NZ_FOHZ01000022.1"/>
</dbReference>
<dbReference type="PANTHER" id="PTHR45947:SF3">
    <property type="entry name" value="SULFOQUINOVOSYL TRANSFERASE SQD2"/>
    <property type="match status" value="1"/>
</dbReference>
<dbReference type="PANTHER" id="PTHR45947">
    <property type="entry name" value="SULFOQUINOVOSYL TRANSFERASE SQD2"/>
    <property type="match status" value="1"/>
</dbReference>
<proteinExistence type="predicted"/>
<protein>
    <submittedName>
        <fullName evidence="3">Phosphatidylinositol alpha-1,6-mannosyltransferase</fullName>
    </submittedName>
</protein>
<dbReference type="GO" id="GO:0016758">
    <property type="term" value="F:hexosyltransferase activity"/>
    <property type="evidence" value="ECO:0007669"/>
    <property type="project" value="TreeGrafter"/>
</dbReference>
<dbReference type="OrthoDB" id="4611853at2"/>
<evidence type="ECO:0000259" key="1">
    <source>
        <dbReference type="Pfam" id="PF00534"/>
    </source>
</evidence>
<evidence type="ECO:0000313" key="4">
    <source>
        <dbReference type="Proteomes" id="UP000198762"/>
    </source>
</evidence>
<dbReference type="STRING" id="430453.SAMN04487962_12235"/>
<dbReference type="SUPFAM" id="SSF53756">
    <property type="entry name" value="UDP-Glycosyltransferase/glycogen phosphorylase"/>
    <property type="match status" value="1"/>
</dbReference>
<dbReference type="Gene3D" id="3.40.50.2000">
    <property type="entry name" value="Glycogen Phosphorylase B"/>
    <property type="match status" value="2"/>
</dbReference>
<gene>
    <name evidence="3" type="ORF">SAMN04487962_12235</name>
</gene>
<feature type="domain" description="Glycosyltransferase subfamily 4-like N-terminal" evidence="2">
    <location>
        <begin position="49"/>
        <end position="182"/>
    </location>
</feature>
<keyword evidence="4" id="KW-1185">Reference proteome</keyword>
<dbReference type="InterPro" id="IPR001296">
    <property type="entry name" value="Glyco_trans_1"/>
</dbReference>
<evidence type="ECO:0000259" key="2">
    <source>
        <dbReference type="Pfam" id="PF13439"/>
    </source>
</evidence>
<keyword evidence="3" id="KW-0328">Glycosyltransferase</keyword>
<evidence type="ECO:0000313" key="3">
    <source>
        <dbReference type="EMBL" id="SET76961.1"/>
    </source>
</evidence>
<dbReference type="Proteomes" id="UP000198762">
    <property type="component" value="Unassembled WGS sequence"/>
</dbReference>
<dbReference type="EMBL" id="FOHZ01000022">
    <property type="protein sequence ID" value="SET76961.1"/>
    <property type="molecule type" value="Genomic_DNA"/>
</dbReference>
<keyword evidence="3" id="KW-0808">Transferase</keyword>
<feature type="domain" description="Glycosyl transferase family 1" evidence="1">
    <location>
        <begin position="198"/>
        <end position="359"/>
    </location>
</feature>
<dbReference type="InterPro" id="IPR050194">
    <property type="entry name" value="Glycosyltransferase_grp1"/>
</dbReference>
<name>A0A1I0H2E3_9GAMM</name>
<sequence length="385" mass="43251">MRKILLVSEIFPPRHGGSGRWFWEIYSRFPEQSVACLVGNHPEAAVADADFPHPVYRDELASSQWGIRSLTGMKYYLRTWRRLARLAKQEQMRQVHCGRVLPEGLAALMLKATHRIPYSCYVHGEDVETALTSRELSFLTRRVLKGAERIIANSQNSKRILLEKWGMSEQQVVVMTPGVDIEKFHPGDHSSRPAPWVGRTVVLTVGRLQKRKGQDMMISALPELRRSFPDILYSIVGDGEEKERLQALVEELGVAEYVEFAGEINDQELSVRYRHCELFALPNRRVGNDDEGFGMVLLEAQACGKPILAGKSGGTREAMEEGRTGYLADCTSPDSLKEAVAKILSNDDERQLMGEAGRELVEEHFSWKVLAGKAAVEFELGEGVN</sequence>
<dbReference type="InterPro" id="IPR028098">
    <property type="entry name" value="Glyco_trans_4-like_N"/>
</dbReference>
<dbReference type="AlphaFoldDB" id="A0A1I0H2E3"/>
<dbReference type="Pfam" id="PF13439">
    <property type="entry name" value="Glyco_transf_4"/>
    <property type="match status" value="1"/>
</dbReference>
<dbReference type="Pfam" id="PF00534">
    <property type="entry name" value="Glycos_transf_1"/>
    <property type="match status" value="1"/>
</dbReference>